<name>A0A7W6DKX2_9SPHN</name>
<dbReference type="CDD" id="cd03349">
    <property type="entry name" value="LbH_XAT"/>
    <property type="match status" value="1"/>
</dbReference>
<comment type="caution">
    <text evidence="1">The sequence shown here is derived from an EMBL/GenBank/DDBJ whole genome shotgun (WGS) entry which is preliminary data.</text>
</comment>
<keyword evidence="2" id="KW-1185">Reference proteome</keyword>
<dbReference type="AlphaFoldDB" id="A0A7W6DKX2"/>
<dbReference type="InterPro" id="IPR051159">
    <property type="entry name" value="Hexapeptide_acetyltransf"/>
</dbReference>
<evidence type="ECO:0000313" key="1">
    <source>
        <dbReference type="EMBL" id="MBB3980939.1"/>
    </source>
</evidence>
<keyword evidence="1" id="KW-0012">Acyltransferase</keyword>
<dbReference type="PANTHER" id="PTHR23416">
    <property type="entry name" value="SIALIC ACID SYNTHASE-RELATED"/>
    <property type="match status" value="1"/>
</dbReference>
<organism evidence="1 2">
    <name type="scientific">Sphingobium fontiphilum</name>
    <dbReference type="NCBI Taxonomy" id="944425"/>
    <lineage>
        <taxon>Bacteria</taxon>
        <taxon>Pseudomonadati</taxon>
        <taxon>Pseudomonadota</taxon>
        <taxon>Alphaproteobacteria</taxon>
        <taxon>Sphingomonadales</taxon>
        <taxon>Sphingomonadaceae</taxon>
        <taxon>Sphingobium</taxon>
    </lineage>
</organism>
<proteinExistence type="predicted"/>
<sequence length="205" mass="22133">MTDNRDAAAATPRYFNVNDAEDRARGNVRVHADLLESVGLFVAGYFTAFTGSVKTRGRVSVGKYCAIGDNCRMIASSHDTQVPNLQIRLQKMIGASGGGHSKGPIVIGHNVWMGDSVSIMSGVTVGNGAVIAAGAVVTSDVPDFAIVGGVPAKFLRWRFTENVRAQMAAIAWWDWPLPRIKRNVPFFERQIGPHEEVDLSAIILP</sequence>
<protein>
    <submittedName>
        <fullName evidence="1">Virginiamycin A acetyltransferase</fullName>
        <ecNumber evidence="1">2.3.1.-</ecNumber>
    </submittedName>
</protein>
<dbReference type="EMBL" id="JACIEB010000001">
    <property type="protein sequence ID" value="MBB3980939.1"/>
    <property type="molecule type" value="Genomic_DNA"/>
</dbReference>
<dbReference type="RefSeq" id="WP_221214238.1">
    <property type="nucleotide sequence ID" value="NZ_JACIEB010000001.1"/>
</dbReference>
<accession>A0A7W6DKX2</accession>
<keyword evidence="1" id="KW-0808">Transferase</keyword>
<dbReference type="InterPro" id="IPR011004">
    <property type="entry name" value="Trimer_LpxA-like_sf"/>
</dbReference>
<dbReference type="SUPFAM" id="SSF51161">
    <property type="entry name" value="Trimeric LpxA-like enzymes"/>
    <property type="match status" value="1"/>
</dbReference>
<gene>
    <name evidence="1" type="ORF">GGR44_000570</name>
</gene>
<dbReference type="InterPro" id="IPR001451">
    <property type="entry name" value="Hexapep"/>
</dbReference>
<dbReference type="EC" id="2.3.1.-" evidence="1"/>
<dbReference type="Proteomes" id="UP000552757">
    <property type="component" value="Unassembled WGS sequence"/>
</dbReference>
<dbReference type="GO" id="GO:0016746">
    <property type="term" value="F:acyltransferase activity"/>
    <property type="evidence" value="ECO:0007669"/>
    <property type="project" value="UniProtKB-KW"/>
</dbReference>
<reference evidence="1 2" key="1">
    <citation type="submission" date="2020-08" db="EMBL/GenBank/DDBJ databases">
        <title>Genomic Encyclopedia of Type Strains, Phase IV (KMG-IV): sequencing the most valuable type-strain genomes for metagenomic binning, comparative biology and taxonomic classification.</title>
        <authorList>
            <person name="Goeker M."/>
        </authorList>
    </citation>
    <scope>NUCLEOTIDE SEQUENCE [LARGE SCALE GENOMIC DNA]</scope>
    <source>
        <strain evidence="1 2">DSM 29348</strain>
    </source>
</reference>
<dbReference type="Gene3D" id="2.160.10.10">
    <property type="entry name" value="Hexapeptide repeat proteins"/>
    <property type="match status" value="1"/>
</dbReference>
<dbReference type="Pfam" id="PF00132">
    <property type="entry name" value="Hexapep"/>
    <property type="match status" value="1"/>
</dbReference>
<evidence type="ECO:0000313" key="2">
    <source>
        <dbReference type="Proteomes" id="UP000552757"/>
    </source>
</evidence>